<dbReference type="EMBL" id="JBGBPQ010000025">
    <property type="protein sequence ID" value="KAL1499480.1"/>
    <property type="molecule type" value="Genomic_DNA"/>
</dbReference>
<protein>
    <recommendedName>
        <fullName evidence="4">Coiled-coil domain-containing protein 153</fullName>
    </recommendedName>
</protein>
<dbReference type="Proteomes" id="UP001515480">
    <property type="component" value="Unassembled WGS sequence"/>
</dbReference>
<keyword evidence="1" id="KW-0175">Coiled coil</keyword>
<evidence type="ECO:0000313" key="3">
    <source>
        <dbReference type="Proteomes" id="UP001515480"/>
    </source>
</evidence>
<gene>
    <name evidence="2" type="ORF">AB1Y20_011683</name>
</gene>
<name>A0AB34IHX4_PRYPA</name>
<comment type="caution">
    <text evidence="2">The sequence shown here is derived from an EMBL/GenBank/DDBJ whole genome shotgun (WGS) entry which is preliminary data.</text>
</comment>
<reference evidence="2 3" key="1">
    <citation type="journal article" date="2024" name="Science">
        <title>Giant polyketide synthase enzymes in the biosynthesis of giant marine polyether toxins.</title>
        <authorList>
            <person name="Fallon T.R."/>
            <person name="Shende V.V."/>
            <person name="Wierzbicki I.H."/>
            <person name="Pendleton A.L."/>
            <person name="Watervoot N.F."/>
            <person name="Auber R.P."/>
            <person name="Gonzalez D.J."/>
            <person name="Wisecaver J.H."/>
            <person name="Moore B.S."/>
        </authorList>
    </citation>
    <scope>NUCLEOTIDE SEQUENCE [LARGE SCALE GENOMIC DNA]</scope>
    <source>
        <strain evidence="2 3">12B1</strain>
    </source>
</reference>
<feature type="coiled-coil region" evidence="1">
    <location>
        <begin position="81"/>
        <end position="175"/>
    </location>
</feature>
<evidence type="ECO:0000256" key="1">
    <source>
        <dbReference type="SAM" id="Coils"/>
    </source>
</evidence>
<sequence>MASPEEQLGLLLRERNRRGAAACAVTRSYRALLAQRAQLQAQCVRQQQRAEWLAKENHEMRADLQLLRQNEANAGVSREHIELLQQQLDRAKSELALSQHDCSRACAREAETLEAAKALAERLALAQAEAAEAAARARAEAAALRARLEEAAASEARQRAENERLLRRVTDLIDERGKSLDSEVEAHYSEVGRLGRLRLEAGAGGAAARADAADAGEQRDGAA</sequence>
<organism evidence="2 3">
    <name type="scientific">Prymnesium parvum</name>
    <name type="common">Toxic golden alga</name>
    <dbReference type="NCBI Taxonomy" id="97485"/>
    <lineage>
        <taxon>Eukaryota</taxon>
        <taxon>Haptista</taxon>
        <taxon>Haptophyta</taxon>
        <taxon>Prymnesiophyceae</taxon>
        <taxon>Prymnesiales</taxon>
        <taxon>Prymnesiaceae</taxon>
        <taxon>Prymnesium</taxon>
    </lineage>
</organism>
<proteinExistence type="predicted"/>
<keyword evidence="3" id="KW-1185">Reference proteome</keyword>
<evidence type="ECO:0000313" key="2">
    <source>
        <dbReference type="EMBL" id="KAL1499480.1"/>
    </source>
</evidence>
<evidence type="ECO:0008006" key="4">
    <source>
        <dbReference type="Google" id="ProtNLM"/>
    </source>
</evidence>
<dbReference type="AlphaFoldDB" id="A0AB34IHX4"/>
<accession>A0AB34IHX4</accession>